<evidence type="ECO:0000256" key="9">
    <source>
        <dbReference type="ARBA" id="ARBA00022840"/>
    </source>
</evidence>
<reference evidence="18" key="1">
    <citation type="submission" date="2022-07" db="EMBL/GenBank/DDBJ databases">
        <title>Parvularcula maris sp. nov., an algicidal bacterium isolated from seawater.</title>
        <authorList>
            <person name="Li F."/>
        </authorList>
    </citation>
    <scope>NUCLEOTIDE SEQUENCE</scope>
    <source>
        <strain evidence="18">BGMRC 0090</strain>
    </source>
</reference>
<evidence type="ECO:0000259" key="15">
    <source>
        <dbReference type="PROSITE" id="PS50109"/>
    </source>
</evidence>
<dbReference type="GO" id="GO:0000156">
    <property type="term" value="F:phosphorelay response regulator activity"/>
    <property type="evidence" value="ECO:0007669"/>
    <property type="project" value="TreeGrafter"/>
</dbReference>
<keyword evidence="5" id="KW-0808">Transferase</keyword>
<dbReference type="InterPro" id="IPR013767">
    <property type="entry name" value="PAS_fold"/>
</dbReference>
<dbReference type="GO" id="GO:0030295">
    <property type="term" value="F:protein kinase activator activity"/>
    <property type="evidence" value="ECO:0007669"/>
    <property type="project" value="TreeGrafter"/>
</dbReference>
<evidence type="ECO:0000256" key="4">
    <source>
        <dbReference type="ARBA" id="ARBA00022553"/>
    </source>
</evidence>
<dbReference type="InterPro" id="IPR036890">
    <property type="entry name" value="HATPase_C_sf"/>
</dbReference>
<keyword evidence="9 18" id="KW-0067">ATP-binding</keyword>
<keyword evidence="7" id="KW-0547">Nucleotide-binding</keyword>
<sequence>MRSQRADSEKGGMTMGQSSPARLLSWLLILLLSVSGATVAWVFFAQYLQAERIGGVPVPLPVAFAIMSGVALLLTLLVLGRLWDLFRLQRQKLSGAKMHRRLAGLLSLVALAPAAVAFTLTGGLITTLVDEIFVERIDDSTKVARNLANSYAYIVGQQMSQNLLLMEGDLMRAARTGVSPGSAPIGYRRFLTGLNEIYQFSALTHIDPTGRIIASVGGSLPPQPIPPRSQFQVRTNENGEVIAKFNSVDPRTVDIYYAVRPLEGGAAGYLIGYRREGTQIAAQLTAVVGLRDQNRVFQERIGGLRQAANIGFLLLSIVLLLGAAWVGLLVAGAIVDPIRRLATAADRVSSGDLASRVDVRRRDGELGELGYAFNDMTKRLAAQRDDLIAAGEEAESRRRFMETMLGAIPAGVISVDREGTIRLSNISAEQILGETHEELLGRSLTDVMPKLRRSFELARLTGRGIRENVERGTGGDVRSLVVEISPEPAKGEETSGFVVTIDDISDLVTAQRTAAWADVARRIAHEIKNPLTPIQLSAERLKRRYANTLEGRDKEIFDQCTTAIVKHVGDIGRMVTEFSSFARMPEPIMAEHDLREVAREALFPFTVAHPQITFESLMPEEAVPVLCDARLMVQALTNLIKNAAESITEDGRALEGRIEVEVVRERAGARVEVRDNGRGLPQEQRHRLTEPYMTTREKGTGLGLAIVRKAIEDHDGSFSITDREGGGAAATLFLPALPIRLDPGQTGEHETQGKAEKELLHGD</sequence>
<evidence type="ECO:0000313" key="18">
    <source>
        <dbReference type="EMBL" id="MCQ8185046.1"/>
    </source>
</evidence>
<accession>A0A9X2L8I5</accession>
<dbReference type="InterPro" id="IPR003660">
    <property type="entry name" value="HAMP_dom"/>
</dbReference>
<proteinExistence type="predicted"/>
<dbReference type="InterPro" id="IPR003661">
    <property type="entry name" value="HisK_dim/P_dom"/>
</dbReference>
<feature type="transmembrane region" description="Helical" evidence="14">
    <location>
        <begin position="310"/>
        <end position="335"/>
    </location>
</feature>
<evidence type="ECO:0000256" key="7">
    <source>
        <dbReference type="ARBA" id="ARBA00022741"/>
    </source>
</evidence>
<dbReference type="SMART" id="SM00388">
    <property type="entry name" value="HisKA"/>
    <property type="match status" value="1"/>
</dbReference>
<feature type="region of interest" description="Disordered" evidence="13">
    <location>
        <begin position="740"/>
        <end position="763"/>
    </location>
</feature>
<dbReference type="SUPFAM" id="SSF47384">
    <property type="entry name" value="Homodimeric domain of signal transducing histidine kinase"/>
    <property type="match status" value="1"/>
</dbReference>
<feature type="domain" description="Histidine kinase" evidence="15">
    <location>
        <begin position="522"/>
        <end position="738"/>
    </location>
</feature>
<dbReference type="NCBIfam" id="TIGR00229">
    <property type="entry name" value="sensory_box"/>
    <property type="match status" value="1"/>
</dbReference>
<dbReference type="SUPFAM" id="SSF158472">
    <property type="entry name" value="HAMP domain-like"/>
    <property type="match status" value="1"/>
</dbReference>
<dbReference type="CDD" id="cd06225">
    <property type="entry name" value="HAMP"/>
    <property type="match status" value="1"/>
</dbReference>
<keyword evidence="4" id="KW-0597">Phosphoprotein</keyword>
<dbReference type="PROSITE" id="PS50109">
    <property type="entry name" value="HIS_KIN"/>
    <property type="match status" value="1"/>
</dbReference>
<evidence type="ECO:0000259" key="17">
    <source>
        <dbReference type="PROSITE" id="PS50885"/>
    </source>
</evidence>
<gene>
    <name evidence="18" type="ORF">NOG11_06540</name>
</gene>
<keyword evidence="11" id="KW-0902">Two-component regulatory system</keyword>
<keyword evidence="6 14" id="KW-0812">Transmembrane</keyword>
<dbReference type="InterPro" id="IPR035965">
    <property type="entry name" value="PAS-like_dom_sf"/>
</dbReference>
<dbReference type="Pfam" id="PF00512">
    <property type="entry name" value="HisKA"/>
    <property type="match status" value="1"/>
</dbReference>
<name>A0A9X2L8I5_9PROT</name>
<dbReference type="PROSITE" id="PS50885">
    <property type="entry name" value="HAMP"/>
    <property type="match status" value="1"/>
</dbReference>
<evidence type="ECO:0000256" key="12">
    <source>
        <dbReference type="ARBA" id="ARBA00023136"/>
    </source>
</evidence>
<dbReference type="Pfam" id="PF02518">
    <property type="entry name" value="HATPase_c"/>
    <property type="match status" value="1"/>
</dbReference>
<evidence type="ECO:0000259" key="16">
    <source>
        <dbReference type="PROSITE" id="PS50112"/>
    </source>
</evidence>
<dbReference type="Gene3D" id="3.30.450.20">
    <property type="entry name" value="PAS domain"/>
    <property type="match status" value="1"/>
</dbReference>
<dbReference type="SMART" id="SM00387">
    <property type="entry name" value="HATPase_c"/>
    <property type="match status" value="1"/>
</dbReference>
<dbReference type="AlphaFoldDB" id="A0A9X2L8I5"/>
<keyword evidence="19" id="KW-1185">Reference proteome</keyword>
<comment type="subcellular location">
    <subcellularLocation>
        <location evidence="2">Membrane</location>
        <topology evidence="2">Multi-pass membrane protein</topology>
    </subcellularLocation>
</comment>
<evidence type="ECO:0000256" key="14">
    <source>
        <dbReference type="SAM" id="Phobius"/>
    </source>
</evidence>
<dbReference type="Pfam" id="PF00989">
    <property type="entry name" value="PAS"/>
    <property type="match status" value="1"/>
</dbReference>
<keyword evidence="8" id="KW-0418">Kinase</keyword>
<dbReference type="EMBL" id="JANIBC010000003">
    <property type="protein sequence ID" value="MCQ8185046.1"/>
    <property type="molecule type" value="Genomic_DNA"/>
</dbReference>
<dbReference type="InterPro" id="IPR003594">
    <property type="entry name" value="HATPase_dom"/>
</dbReference>
<dbReference type="Gene3D" id="3.30.565.10">
    <property type="entry name" value="Histidine kinase-like ATPase, C-terminal domain"/>
    <property type="match status" value="1"/>
</dbReference>
<dbReference type="InterPro" id="IPR004358">
    <property type="entry name" value="Sig_transdc_His_kin-like_C"/>
</dbReference>
<evidence type="ECO:0000256" key="5">
    <source>
        <dbReference type="ARBA" id="ARBA00022679"/>
    </source>
</evidence>
<dbReference type="PROSITE" id="PS50112">
    <property type="entry name" value="PAS"/>
    <property type="match status" value="1"/>
</dbReference>
<dbReference type="Proteomes" id="UP001142610">
    <property type="component" value="Unassembled WGS sequence"/>
</dbReference>
<dbReference type="SMART" id="SM00304">
    <property type="entry name" value="HAMP"/>
    <property type="match status" value="1"/>
</dbReference>
<dbReference type="GO" id="GO:0016020">
    <property type="term" value="C:membrane"/>
    <property type="evidence" value="ECO:0007669"/>
    <property type="project" value="UniProtKB-SubCell"/>
</dbReference>
<dbReference type="InterPro" id="IPR000014">
    <property type="entry name" value="PAS"/>
</dbReference>
<evidence type="ECO:0000256" key="8">
    <source>
        <dbReference type="ARBA" id="ARBA00022777"/>
    </source>
</evidence>
<dbReference type="SMART" id="SM00091">
    <property type="entry name" value="PAS"/>
    <property type="match status" value="1"/>
</dbReference>
<evidence type="ECO:0000256" key="11">
    <source>
        <dbReference type="ARBA" id="ARBA00023012"/>
    </source>
</evidence>
<dbReference type="GO" id="GO:0007234">
    <property type="term" value="P:osmosensory signaling via phosphorelay pathway"/>
    <property type="evidence" value="ECO:0007669"/>
    <property type="project" value="TreeGrafter"/>
</dbReference>
<feature type="compositionally biased region" description="Basic and acidic residues" evidence="13">
    <location>
        <begin position="747"/>
        <end position="763"/>
    </location>
</feature>
<dbReference type="PIRSF" id="PIRSF037532">
    <property type="entry name" value="STHK_NtrY"/>
    <property type="match status" value="1"/>
</dbReference>
<feature type="transmembrane region" description="Helical" evidence="14">
    <location>
        <begin position="60"/>
        <end position="82"/>
    </location>
</feature>
<evidence type="ECO:0000256" key="1">
    <source>
        <dbReference type="ARBA" id="ARBA00000085"/>
    </source>
</evidence>
<evidence type="ECO:0000256" key="10">
    <source>
        <dbReference type="ARBA" id="ARBA00022989"/>
    </source>
</evidence>
<dbReference type="PRINTS" id="PR00344">
    <property type="entry name" value="BCTRLSENSOR"/>
</dbReference>
<dbReference type="RefSeq" id="WP_256618906.1">
    <property type="nucleotide sequence ID" value="NZ_JANIBC010000003.1"/>
</dbReference>
<organism evidence="18 19">
    <name type="scientific">Parvularcula maris</name>
    <dbReference type="NCBI Taxonomy" id="2965077"/>
    <lineage>
        <taxon>Bacteria</taxon>
        <taxon>Pseudomonadati</taxon>
        <taxon>Pseudomonadota</taxon>
        <taxon>Alphaproteobacteria</taxon>
        <taxon>Parvularculales</taxon>
        <taxon>Parvularculaceae</taxon>
        <taxon>Parvularcula</taxon>
    </lineage>
</organism>
<feature type="transmembrane region" description="Helical" evidence="14">
    <location>
        <begin position="23"/>
        <end position="48"/>
    </location>
</feature>
<feature type="transmembrane region" description="Helical" evidence="14">
    <location>
        <begin position="102"/>
        <end position="125"/>
    </location>
</feature>
<dbReference type="GO" id="GO:0005524">
    <property type="term" value="F:ATP binding"/>
    <property type="evidence" value="ECO:0007669"/>
    <property type="project" value="UniProtKB-KW"/>
</dbReference>
<dbReference type="CDD" id="cd00130">
    <property type="entry name" value="PAS"/>
    <property type="match status" value="1"/>
</dbReference>
<dbReference type="PANTHER" id="PTHR42878">
    <property type="entry name" value="TWO-COMPONENT HISTIDINE KINASE"/>
    <property type="match status" value="1"/>
</dbReference>
<feature type="domain" description="PAS" evidence="16">
    <location>
        <begin position="397"/>
        <end position="444"/>
    </location>
</feature>
<evidence type="ECO:0000256" key="13">
    <source>
        <dbReference type="SAM" id="MobiDB-lite"/>
    </source>
</evidence>
<evidence type="ECO:0000256" key="3">
    <source>
        <dbReference type="ARBA" id="ARBA00012438"/>
    </source>
</evidence>
<dbReference type="SUPFAM" id="SSF55785">
    <property type="entry name" value="PYP-like sensor domain (PAS domain)"/>
    <property type="match status" value="1"/>
</dbReference>
<protein>
    <recommendedName>
        <fullName evidence="3">histidine kinase</fullName>
        <ecNumber evidence="3">2.7.13.3</ecNumber>
    </recommendedName>
</protein>
<evidence type="ECO:0000256" key="2">
    <source>
        <dbReference type="ARBA" id="ARBA00004141"/>
    </source>
</evidence>
<comment type="catalytic activity">
    <reaction evidence="1">
        <text>ATP + protein L-histidine = ADP + protein N-phospho-L-histidine.</text>
        <dbReference type="EC" id="2.7.13.3"/>
    </reaction>
</comment>
<dbReference type="Pfam" id="PF00672">
    <property type="entry name" value="HAMP"/>
    <property type="match status" value="1"/>
</dbReference>
<comment type="caution">
    <text evidence="18">The sequence shown here is derived from an EMBL/GenBank/DDBJ whole genome shotgun (WGS) entry which is preliminary data.</text>
</comment>
<feature type="domain" description="HAMP" evidence="17">
    <location>
        <begin position="332"/>
        <end position="385"/>
    </location>
</feature>
<dbReference type="InterPro" id="IPR005467">
    <property type="entry name" value="His_kinase_dom"/>
</dbReference>
<dbReference type="InterPro" id="IPR036097">
    <property type="entry name" value="HisK_dim/P_sf"/>
</dbReference>
<evidence type="ECO:0000256" key="6">
    <source>
        <dbReference type="ARBA" id="ARBA00022692"/>
    </source>
</evidence>
<dbReference type="CDD" id="cd00082">
    <property type="entry name" value="HisKA"/>
    <property type="match status" value="1"/>
</dbReference>
<keyword evidence="10 14" id="KW-1133">Transmembrane helix</keyword>
<keyword evidence="12 14" id="KW-0472">Membrane</keyword>
<dbReference type="PANTHER" id="PTHR42878:SF7">
    <property type="entry name" value="SENSOR HISTIDINE KINASE GLRK"/>
    <property type="match status" value="1"/>
</dbReference>
<dbReference type="GO" id="GO:0006355">
    <property type="term" value="P:regulation of DNA-templated transcription"/>
    <property type="evidence" value="ECO:0007669"/>
    <property type="project" value="InterPro"/>
</dbReference>
<dbReference type="InterPro" id="IPR050351">
    <property type="entry name" value="BphY/WalK/GraS-like"/>
</dbReference>
<dbReference type="SUPFAM" id="SSF55874">
    <property type="entry name" value="ATPase domain of HSP90 chaperone/DNA topoisomerase II/histidine kinase"/>
    <property type="match status" value="1"/>
</dbReference>
<dbReference type="Gene3D" id="6.10.340.10">
    <property type="match status" value="1"/>
</dbReference>
<evidence type="ECO:0000313" key="19">
    <source>
        <dbReference type="Proteomes" id="UP001142610"/>
    </source>
</evidence>
<dbReference type="FunFam" id="1.10.287.130:FF:000107">
    <property type="entry name" value="Sensor histidine kinase YycG"/>
    <property type="match status" value="1"/>
</dbReference>
<dbReference type="InterPro" id="IPR017232">
    <property type="entry name" value="NtrY"/>
</dbReference>
<dbReference type="GO" id="GO:0000155">
    <property type="term" value="F:phosphorelay sensor kinase activity"/>
    <property type="evidence" value="ECO:0007669"/>
    <property type="project" value="InterPro"/>
</dbReference>
<dbReference type="EC" id="2.7.13.3" evidence="3"/>
<dbReference type="Gene3D" id="1.10.287.130">
    <property type="match status" value="1"/>
</dbReference>